<accession>A0A517WV70</accession>
<evidence type="ECO:0000313" key="1">
    <source>
        <dbReference type="EMBL" id="QDU09146.1"/>
    </source>
</evidence>
<organism evidence="1 2">
    <name type="scientific">Gimesia aquarii</name>
    <dbReference type="NCBI Taxonomy" id="2527964"/>
    <lineage>
        <taxon>Bacteria</taxon>
        <taxon>Pseudomonadati</taxon>
        <taxon>Planctomycetota</taxon>
        <taxon>Planctomycetia</taxon>
        <taxon>Planctomycetales</taxon>
        <taxon>Planctomycetaceae</taxon>
        <taxon>Gimesia</taxon>
    </lineage>
</organism>
<name>A0A517WV70_9PLAN</name>
<dbReference type="Proteomes" id="UP000318384">
    <property type="component" value="Chromosome"/>
</dbReference>
<reference evidence="1 2" key="1">
    <citation type="submission" date="2019-03" db="EMBL/GenBank/DDBJ databases">
        <title>Deep-cultivation of Planctomycetes and their phenomic and genomic characterization uncovers novel biology.</title>
        <authorList>
            <person name="Wiegand S."/>
            <person name="Jogler M."/>
            <person name="Boedeker C."/>
            <person name="Pinto D."/>
            <person name="Vollmers J."/>
            <person name="Rivas-Marin E."/>
            <person name="Kohn T."/>
            <person name="Peeters S.H."/>
            <person name="Heuer A."/>
            <person name="Rast P."/>
            <person name="Oberbeckmann S."/>
            <person name="Bunk B."/>
            <person name="Jeske O."/>
            <person name="Meyerdierks A."/>
            <person name="Storesund J.E."/>
            <person name="Kallscheuer N."/>
            <person name="Luecker S."/>
            <person name="Lage O.M."/>
            <person name="Pohl T."/>
            <person name="Merkel B.J."/>
            <person name="Hornburger P."/>
            <person name="Mueller R.-W."/>
            <person name="Bruemmer F."/>
            <person name="Labrenz M."/>
            <person name="Spormann A.M."/>
            <person name="Op den Camp H."/>
            <person name="Overmann J."/>
            <person name="Amann R."/>
            <person name="Jetten M.S.M."/>
            <person name="Mascher T."/>
            <person name="Medema M.H."/>
            <person name="Devos D.P."/>
            <person name="Kaster A.-K."/>
            <person name="Ovreas L."/>
            <person name="Rohde M."/>
            <person name="Galperin M.Y."/>
            <person name="Jogler C."/>
        </authorList>
    </citation>
    <scope>NUCLEOTIDE SEQUENCE [LARGE SCALE GENOMIC DNA]</scope>
    <source>
        <strain evidence="1 2">V202</strain>
    </source>
</reference>
<proteinExistence type="predicted"/>
<evidence type="ECO:0000313" key="2">
    <source>
        <dbReference type="Proteomes" id="UP000318384"/>
    </source>
</evidence>
<keyword evidence="2" id="KW-1185">Reference proteome</keyword>
<protein>
    <submittedName>
        <fullName evidence="1">Uncharacterized protein</fullName>
    </submittedName>
</protein>
<dbReference type="AlphaFoldDB" id="A0A517WV70"/>
<dbReference type="EMBL" id="CP037422">
    <property type="protein sequence ID" value="QDU09146.1"/>
    <property type="molecule type" value="Genomic_DNA"/>
</dbReference>
<sequence length="53" mass="5922">MSDTEILVEPDSELSETDENSIITDLVELDHRSQEMLLVLNEVFDSIAPSSKS</sequence>
<gene>
    <name evidence="1" type="ORF">V202x_25180</name>
</gene>